<comment type="caution">
    <text evidence="1">The sequence shown here is derived from an EMBL/GenBank/DDBJ whole genome shotgun (WGS) entry which is preliminary data.</text>
</comment>
<reference evidence="1 2" key="1">
    <citation type="journal article" date="2023" name="Chemosphere">
        <title>Whole genome analysis of Flavobacterium aziz-sancarii sp. nov., isolated from Ardley Island (Antarctica), revealed a rich resistome and bioremediation potential.</title>
        <authorList>
            <person name="Otur C."/>
            <person name="Okay S."/>
            <person name="Kurt-Kizildogan A."/>
        </authorList>
    </citation>
    <scope>NUCLEOTIDE SEQUENCE [LARGE SCALE GENOMIC DNA]</scope>
    <source>
        <strain evidence="1 2">AC</strain>
    </source>
</reference>
<dbReference type="RefSeq" id="WP_271334796.1">
    <property type="nucleotide sequence ID" value="NZ_JAMZNK010000005.1"/>
</dbReference>
<evidence type="ECO:0000313" key="2">
    <source>
        <dbReference type="Proteomes" id="UP001212170"/>
    </source>
</evidence>
<name>A0ABT4W8T9_9FLAO</name>
<protein>
    <recommendedName>
        <fullName evidence="3">Tail completion protein</fullName>
    </recommendedName>
</protein>
<evidence type="ECO:0008006" key="3">
    <source>
        <dbReference type="Google" id="ProtNLM"/>
    </source>
</evidence>
<proteinExistence type="predicted"/>
<keyword evidence="2" id="KW-1185">Reference proteome</keyword>
<accession>A0ABT4W8T9</accession>
<dbReference type="EMBL" id="JAMZNK010000005">
    <property type="protein sequence ID" value="MDA6068962.1"/>
    <property type="molecule type" value="Genomic_DNA"/>
</dbReference>
<sequence>MTNYAIVSKYLTDLFQQDSLVNTVIFGEVSDRELNKADIFPMVHIMPRVVQPSGGVITLSFDIAVVGVRTVPDHFQTQKIFGDNLIDNLNESYQILINAYSKMYTLENEFGIDLLSADSMQPIVLTGQTLLDGFEQGFTLQIKNEYLAC</sequence>
<gene>
    <name evidence="1" type="ORF">NJT12_04935</name>
</gene>
<organism evidence="1 2">
    <name type="scientific">Flavobacterium azizsancarii</name>
    <dbReference type="NCBI Taxonomy" id="2961580"/>
    <lineage>
        <taxon>Bacteria</taxon>
        <taxon>Pseudomonadati</taxon>
        <taxon>Bacteroidota</taxon>
        <taxon>Flavobacteriia</taxon>
        <taxon>Flavobacteriales</taxon>
        <taxon>Flavobacteriaceae</taxon>
        <taxon>Flavobacterium</taxon>
    </lineage>
</organism>
<evidence type="ECO:0000313" key="1">
    <source>
        <dbReference type="EMBL" id="MDA6068962.1"/>
    </source>
</evidence>
<dbReference type="Proteomes" id="UP001212170">
    <property type="component" value="Unassembled WGS sequence"/>
</dbReference>